<dbReference type="OrthoDB" id="9014202at2"/>
<gene>
    <name evidence="1" type="ORF">CAGGBEG34_10012</name>
</gene>
<dbReference type="SUPFAM" id="SSF55785">
    <property type="entry name" value="PYP-like sensor domain (PAS domain)"/>
    <property type="match status" value="1"/>
</dbReference>
<dbReference type="RefSeq" id="WP_006682231.1">
    <property type="nucleotide sequence ID" value="NZ_CAFB01000036.1"/>
</dbReference>
<accession>G2J891</accession>
<evidence type="ECO:0000313" key="1">
    <source>
        <dbReference type="EMBL" id="CCD28988.1"/>
    </source>
</evidence>
<dbReference type="InterPro" id="IPR035965">
    <property type="entry name" value="PAS-like_dom_sf"/>
</dbReference>
<comment type="caution">
    <text evidence="1">The sequence shown here is derived from an EMBL/GenBank/DDBJ whole genome shotgun (WGS) entry which is preliminary data.</text>
</comment>
<name>G2J891_9BURK</name>
<evidence type="ECO:0000313" key="2">
    <source>
        <dbReference type="Proteomes" id="UP000054051"/>
    </source>
</evidence>
<proteinExistence type="predicted"/>
<keyword evidence="2" id="KW-1185">Reference proteome</keyword>
<protein>
    <submittedName>
        <fullName evidence="1">Putative transcriptional regulator</fullName>
    </submittedName>
</protein>
<dbReference type="STRING" id="1070319.CAGGBEG34_10012"/>
<dbReference type="Proteomes" id="UP000054051">
    <property type="component" value="Unassembled WGS sequence"/>
</dbReference>
<sequence length="236" mass="27147">MDQLKRINIALSDIIEETFDIAHLKDARTGKYIQSSPGFAEKLGLESARDVIGLTVNDLITHPKTWGGKNFSPGFVQWRGQQPEIFKNFDQKVQSTKCRARQETLLFSPEGNILVQDTIKTPIFDHNHKTVIAIYTHSRDFTFQRSLPELLSLYTEFYPQEQAIQHLLMHLEIDGYFNALPTPEEMNILFSIHQTPHMDEATVHSPHFLSLQEKVEKNDWQEMLIRLCAVPAIECG</sequence>
<dbReference type="EMBL" id="CAFB01000036">
    <property type="protein sequence ID" value="CCD28988.1"/>
    <property type="molecule type" value="Genomic_DNA"/>
</dbReference>
<reference evidence="1 2" key="1">
    <citation type="submission" date="2011-08" db="EMBL/GenBank/DDBJ databases">
        <title>The genome of the obligate endobacterium of an arbuscular mycorrhizal fungus reveals an interphylum network of nutritional interactions.</title>
        <authorList>
            <person name="Ghignone S."/>
            <person name="Salvioli A."/>
            <person name="Anca I."/>
            <person name="Lumini E."/>
            <person name="Ortu G."/>
            <person name="Petiti L."/>
            <person name="Cruveiller S."/>
            <person name="Bianciotto V."/>
            <person name="Piffanelli P."/>
            <person name="Lanfranco L."/>
            <person name="Bonfante P."/>
        </authorList>
    </citation>
    <scope>NUCLEOTIDE SEQUENCE [LARGE SCALE GENOMIC DNA]</scope>
    <source>
        <strain evidence="1 2">BEG34</strain>
    </source>
</reference>
<dbReference type="AlphaFoldDB" id="G2J891"/>
<organism evidence="1 2">
    <name type="scientific">Candidatus Glomeribacter gigasporarum BEG34</name>
    <dbReference type="NCBI Taxonomy" id="1070319"/>
    <lineage>
        <taxon>Bacteria</taxon>
        <taxon>Pseudomonadati</taxon>
        <taxon>Pseudomonadota</taxon>
        <taxon>Betaproteobacteria</taxon>
        <taxon>Burkholderiales</taxon>
        <taxon>Burkholderiaceae</taxon>
        <taxon>Candidatus Glomeribacter</taxon>
    </lineage>
</organism>